<comment type="caution">
    <text evidence="2">The sequence shown here is derived from an EMBL/GenBank/DDBJ whole genome shotgun (WGS) entry which is preliminary data.</text>
</comment>
<organism evidence="2 3">
    <name type="scientific">Musa balbisiana</name>
    <name type="common">Banana</name>
    <dbReference type="NCBI Taxonomy" id="52838"/>
    <lineage>
        <taxon>Eukaryota</taxon>
        <taxon>Viridiplantae</taxon>
        <taxon>Streptophyta</taxon>
        <taxon>Embryophyta</taxon>
        <taxon>Tracheophyta</taxon>
        <taxon>Spermatophyta</taxon>
        <taxon>Magnoliopsida</taxon>
        <taxon>Liliopsida</taxon>
        <taxon>Zingiberales</taxon>
        <taxon>Musaceae</taxon>
        <taxon>Musa</taxon>
    </lineage>
</organism>
<reference evidence="2 3" key="1">
    <citation type="journal article" date="2019" name="Nat. Plants">
        <title>Genome sequencing of Musa balbisiana reveals subgenome evolution and function divergence in polyploid bananas.</title>
        <authorList>
            <person name="Yao X."/>
        </authorList>
    </citation>
    <scope>NUCLEOTIDE SEQUENCE [LARGE SCALE GENOMIC DNA]</scope>
    <source>
        <strain evidence="3">cv. DH-PKW</strain>
        <tissue evidence="2">Leaves</tissue>
    </source>
</reference>
<dbReference type="AlphaFoldDB" id="A0A4S8IIP5"/>
<evidence type="ECO:0000259" key="1">
    <source>
        <dbReference type="PROSITE" id="PS50846"/>
    </source>
</evidence>
<dbReference type="InterPro" id="IPR042885">
    <property type="entry name" value="HIPP47/16"/>
</dbReference>
<dbReference type="EMBL" id="PYDT01000010">
    <property type="protein sequence ID" value="THU48247.1"/>
    <property type="molecule type" value="Genomic_DNA"/>
</dbReference>
<evidence type="ECO:0000313" key="3">
    <source>
        <dbReference type="Proteomes" id="UP000317650"/>
    </source>
</evidence>
<feature type="domain" description="HMA" evidence="1">
    <location>
        <begin position="2"/>
        <end position="71"/>
    </location>
</feature>
<protein>
    <recommendedName>
        <fullName evidence="1">HMA domain-containing protein</fullName>
    </recommendedName>
</protein>
<dbReference type="STRING" id="52838.A0A4S8IIP5"/>
<proteinExistence type="predicted"/>
<name>A0A4S8IIP5_MUSBA</name>
<gene>
    <name evidence="2" type="ORF">C4D60_Mb09t24220</name>
</gene>
<dbReference type="Pfam" id="PF00403">
    <property type="entry name" value="HMA"/>
    <property type="match status" value="1"/>
</dbReference>
<dbReference type="Gene3D" id="3.30.70.100">
    <property type="match status" value="1"/>
</dbReference>
<keyword evidence="3" id="KW-1185">Reference proteome</keyword>
<dbReference type="GO" id="GO:0046872">
    <property type="term" value="F:metal ion binding"/>
    <property type="evidence" value="ECO:0007669"/>
    <property type="project" value="InterPro"/>
</dbReference>
<dbReference type="PROSITE" id="PS50846">
    <property type="entry name" value="HMA_2"/>
    <property type="match status" value="1"/>
</dbReference>
<dbReference type="Proteomes" id="UP000317650">
    <property type="component" value="Chromosome 9"/>
</dbReference>
<dbReference type="PANTHER" id="PTHR46932:SF12">
    <property type="entry name" value="HEAVY METAL-ASSOCIATED ISOPRENYLATED PLANT PROTEIN 47"/>
    <property type="match status" value="1"/>
</dbReference>
<evidence type="ECO:0000313" key="2">
    <source>
        <dbReference type="EMBL" id="THU48247.1"/>
    </source>
</evidence>
<accession>A0A4S8IIP5</accession>
<dbReference type="PANTHER" id="PTHR46932">
    <property type="entry name" value="HEAVY METAL-ASSOCIATED ISOPRENYLATED PLANT PROTEIN 47"/>
    <property type="match status" value="1"/>
</dbReference>
<sequence>MKQKIVIRVQINCDKCRSKAMQLVAEADGVDSVAIEGENKDQLVVVGDGVDPANVTILLRKKVGRATIVKVEEVKDDAEKKSETTVQKIETMVQWYPNYPPCPQAVWYDCESSSSNPNACSIM</sequence>
<dbReference type="InterPro" id="IPR006121">
    <property type="entry name" value="HMA_dom"/>
</dbReference>